<evidence type="ECO:0000313" key="4">
    <source>
        <dbReference type="EMBL" id="PHO17326.1"/>
    </source>
</evidence>
<gene>
    <name evidence="3" type="ORF">AMOL_2681</name>
    <name evidence="4" type="ORF">CPU12_10960</name>
</gene>
<accession>A0A2G1DG79</accession>
<dbReference type="GO" id="GO:0015074">
    <property type="term" value="P:DNA integration"/>
    <property type="evidence" value="ECO:0007669"/>
    <property type="project" value="InterPro"/>
</dbReference>
<dbReference type="GO" id="GO:0003676">
    <property type="term" value="F:nucleic acid binding"/>
    <property type="evidence" value="ECO:0007669"/>
    <property type="project" value="InterPro"/>
</dbReference>
<dbReference type="AlphaFoldDB" id="A0A2G1DG79"/>
<dbReference type="InterPro" id="IPR012337">
    <property type="entry name" value="RNaseH-like_sf"/>
</dbReference>
<keyword evidence="5" id="KW-1185">Reference proteome</keyword>
<dbReference type="InterPro" id="IPR009057">
    <property type="entry name" value="Homeodomain-like_sf"/>
</dbReference>
<dbReference type="SUPFAM" id="SSF53098">
    <property type="entry name" value="Ribonuclease H-like"/>
    <property type="match status" value="1"/>
</dbReference>
<protein>
    <submittedName>
        <fullName evidence="3 4">Integrase</fullName>
    </submittedName>
</protein>
<dbReference type="KEGG" id="amol:AMOL_2681"/>
<evidence type="ECO:0000313" key="3">
    <source>
        <dbReference type="EMBL" id="AXX93619.1"/>
    </source>
</evidence>
<dbReference type="Proteomes" id="UP000221222">
    <property type="component" value="Unassembled WGS sequence"/>
</dbReference>
<feature type="compositionally biased region" description="Basic residues" evidence="1">
    <location>
        <begin position="569"/>
        <end position="585"/>
    </location>
</feature>
<organism evidence="4 5">
    <name type="scientific">Malaciobacter molluscorum LMG 25693</name>
    <dbReference type="NCBI Taxonomy" id="870501"/>
    <lineage>
        <taxon>Bacteria</taxon>
        <taxon>Pseudomonadati</taxon>
        <taxon>Campylobacterota</taxon>
        <taxon>Epsilonproteobacteria</taxon>
        <taxon>Campylobacterales</taxon>
        <taxon>Arcobacteraceae</taxon>
        <taxon>Malaciobacter</taxon>
    </lineage>
</organism>
<dbReference type="PANTHER" id="PTHR35004">
    <property type="entry name" value="TRANSPOSASE RV3428C-RELATED"/>
    <property type="match status" value="1"/>
</dbReference>
<dbReference type="Pfam" id="PF09299">
    <property type="entry name" value="Mu-transpos_C"/>
    <property type="match status" value="1"/>
</dbReference>
<dbReference type="PROSITE" id="PS50994">
    <property type="entry name" value="INTEGRASE"/>
    <property type="match status" value="1"/>
</dbReference>
<dbReference type="InterPro" id="IPR015378">
    <property type="entry name" value="Transposase-like_Mu_C"/>
</dbReference>
<evidence type="ECO:0000256" key="1">
    <source>
        <dbReference type="SAM" id="MobiDB-lite"/>
    </source>
</evidence>
<evidence type="ECO:0000313" key="6">
    <source>
        <dbReference type="Proteomes" id="UP000262712"/>
    </source>
</evidence>
<reference evidence="4 5" key="1">
    <citation type="submission" date="2017-09" db="EMBL/GenBank/DDBJ databases">
        <title>Arcobacter canalis sp. nov., a new species isolated from a water canal contaminated with urban sewage.</title>
        <authorList>
            <person name="Perez-Cataluna A."/>
            <person name="Salas-Masso N."/>
            <person name="Figueras M.J."/>
        </authorList>
    </citation>
    <scope>NUCLEOTIDE SEQUENCE [LARGE SCALE GENOMIC DNA]</scope>
    <source>
        <strain evidence="4 5">F98-3</strain>
    </source>
</reference>
<dbReference type="Pfam" id="PF13551">
    <property type="entry name" value="HTH_29"/>
    <property type="match status" value="1"/>
</dbReference>
<dbReference type="Proteomes" id="UP000262712">
    <property type="component" value="Chromosome"/>
</dbReference>
<feature type="domain" description="Integrase catalytic" evidence="2">
    <location>
        <begin position="220"/>
        <end position="423"/>
    </location>
</feature>
<dbReference type="SUPFAM" id="SSF46689">
    <property type="entry name" value="Homeodomain-like"/>
    <property type="match status" value="1"/>
</dbReference>
<dbReference type="EMBL" id="NXFY01000019">
    <property type="protein sequence ID" value="PHO17326.1"/>
    <property type="molecule type" value="Genomic_DNA"/>
</dbReference>
<sequence length="629" mass="73656">MNKISLNTGSKVYCENIEYEVSKHISIKEILAKEIEFPYEFKVLKISDLKSFKSENSKEVDISLYDKKEWEEANRKYEIIKPLLTGKRNKKSDVEKISQEHNISVATVYRWIQDYKKTGTVSSLVPEFKKRGGPKKNRLDKEDETIIRSVLDEYYLNTQKYSIPYIYRIIQEKFHNANLKPPHLNTIRKRIDNLSLKDVTRRREGNKVHDTRGMPDKNPRGNFPLELVQIDHTPLDLDLVDEENRESIGRAYLTLGIDVFSRMIMGFYISYEPVSFFNTGQCILNMIMPKDDFLKQLNVEGEWPIYGIPREISTDNAKEFRSIDLTRFCEQYSIEIDWRPVGRSYYGANVERVFKTLSNEVHNLSGTTFSNIVKKGTYNSQKNAAMTINEFEQWFTELIVNVYHKKEHSEIGMTPEEKYLEGIFGLGEYPGTGLPPIVENTKSLRYSLLPSLERTVQKNGITIDHVTYFSEVLRKWIVPQAASKKAKSRLFICKRDPRDISKIYFYDPDIEEYFEIPYRNITNPKINLAELRETISKIKEDKGDTHSLDETTLFQTYKRMRDIEENSKIKTKKARRKKSSKKHLTKKLEEEKKLIKEEAVKKPEKISPSIVDNIELPELFSFDLGEDEL</sequence>
<dbReference type="InterPro" id="IPR036397">
    <property type="entry name" value="RNaseH_sf"/>
</dbReference>
<dbReference type="Gene3D" id="3.30.420.10">
    <property type="entry name" value="Ribonuclease H-like superfamily/Ribonuclease H"/>
    <property type="match status" value="1"/>
</dbReference>
<dbReference type="EMBL" id="CP032098">
    <property type="protein sequence ID" value="AXX93619.1"/>
    <property type="molecule type" value="Genomic_DNA"/>
</dbReference>
<reference evidence="3 6" key="2">
    <citation type="submission" date="2018-08" db="EMBL/GenBank/DDBJ databases">
        <title>Complete genome of the Arcobacter molluscorum type strain LMG 25693.</title>
        <authorList>
            <person name="Miller W.G."/>
            <person name="Yee E."/>
            <person name="Bono J.L."/>
        </authorList>
    </citation>
    <scope>NUCLEOTIDE SEQUENCE [LARGE SCALE GENOMIC DNA]</scope>
    <source>
        <strain evidence="3 6">CECT 7696</strain>
    </source>
</reference>
<proteinExistence type="predicted"/>
<dbReference type="PANTHER" id="PTHR35004:SF7">
    <property type="entry name" value="INTEGRASE PROTEIN"/>
    <property type="match status" value="1"/>
</dbReference>
<dbReference type="InterPro" id="IPR001584">
    <property type="entry name" value="Integrase_cat-core"/>
</dbReference>
<evidence type="ECO:0000259" key="2">
    <source>
        <dbReference type="PROSITE" id="PS50994"/>
    </source>
</evidence>
<dbReference type="RefSeq" id="WP_099343164.1">
    <property type="nucleotide sequence ID" value="NZ_CP032098.1"/>
</dbReference>
<evidence type="ECO:0000313" key="5">
    <source>
        <dbReference type="Proteomes" id="UP000221222"/>
    </source>
</evidence>
<feature type="region of interest" description="Disordered" evidence="1">
    <location>
        <begin position="568"/>
        <end position="588"/>
    </location>
</feature>
<name>A0A2G1DG79_9BACT</name>